<dbReference type="Proteomes" id="UP000650466">
    <property type="component" value="Unassembled WGS sequence"/>
</dbReference>
<organism evidence="1 2">
    <name type="scientific">Paenibacillus sedimenti</name>
    <dbReference type="NCBI Taxonomy" id="2770274"/>
    <lineage>
        <taxon>Bacteria</taxon>
        <taxon>Bacillati</taxon>
        <taxon>Bacillota</taxon>
        <taxon>Bacilli</taxon>
        <taxon>Bacillales</taxon>
        <taxon>Paenibacillaceae</taxon>
        <taxon>Paenibacillus</taxon>
    </lineage>
</organism>
<evidence type="ECO:0000313" key="1">
    <source>
        <dbReference type="EMBL" id="MBD0383281.1"/>
    </source>
</evidence>
<comment type="caution">
    <text evidence="1">The sequence shown here is derived from an EMBL/GenBank/DDBJ whole genome shotgun (WGS) entry which is preliminary data.</text>
</comment>
<gene>
    <name evidence="1" type="ORF">ICC18_24565</name>
</gene>
<sequence>MYFLDMGGGKKLKDVTCSIDRVSALAYISDLSYFSKSLELNPYIETIYRSTRQGDYDTNIKCVDGSFIQINSREKGEENVRVDFNPNTLHGRDTFVEMQKIIAFMKHPRMTGIDFAIDYHGYDLSSLSISTPRSMKKAVYYAPSDKLESITIGSGNGDKRINFYDKGYKERKFLPKNHPHWWRIEMQRSRFKNEEDYFTNPFEGMTFTLPASFPPDMKAADKAMLIGLQQQPELWSELGRKVKERLRDLHIQASTSLDPHPADVFELYKEDLQRQIHEVFIPALQNSLFYKAL</sequence>
<dbReference type="AlphaFoldDB" id="A0A926KUB6"/>
<proteinExistence type="predicted"/>
<reference evidence="1" key="1">
    <citation type="submission" date="2020-09" db="EMBL/GenBank/DDBJ databases">
        <title>Draft Genome Sequence of Paenibacillus sp. WST5.</title>
        <authorList>
            <person name="Bao Z."/>
        </authorList>
    </citation>
    <scope>NUCLEOTIDE SEQUENCE</scope>
    <source>
        <strain evidence="1">WST5</strain>
    </source>
</reference>
<protein>
    <recommendedName>
        <fullName evidence="3">Replication initiation factor domain-containing protein</fullName>
    </recommendedName>
</protein>
<evidence type="ECO:0008006" key="3">
    <source>
        <dbReference type="Google" id="ProtNLM"/>
    </source>
</evidence>
<accession>A0A926KUB6</accession>
<name>A0A926KUB6_9BACL</name>
<evidence type="ECO:0000313" key="2">
    <source>
        <dbReference type="Proteomes" id="UP000650466"/>
    </source>
</evidence>
<dbReference type="EMBL" id="JACVVD010000010">
    <property type="protein sequence ID" value="MBD0383281.1"/>
    <property type="molecule type" value="Genomic_DNA"/>
</dbReference>
<keyword evidence="2" id="KW-1185">Reference proteome</keyword>